<evidence type="ECO:0000256" key="1">
    <source>
        <dbReference type="SAM" id="SignalP"/>
    </source>
</evidence>
<evidence type="ECO:0000313" key="2">
    <source>
        <dbReference type="EMBL" id="KNC78628.1"/>
    </source>
</evidence>
<dbReference type="RefSeq" id="XP_014152530.1">
    <property type="nucleotide sequence ID" value="XM_014297055.1"/>
</dbReference>
<keyword evidence="1" id="KW-0732">Signal</keyword>
<keyword evidence="3" id="KW-1185">Reference proteome</keyword>
<dbReference type="Proteomes" id="UP000054560">
    <property type="component" value="Unassembled WGS sequence"/>
</dbReference>
<gene>
    <name evidence="2" type="ORF">SARC_08948</name>
</gene>
<reference evidence="2 3" key="1">
    <citation type="submission" date="2011-02" db="EMBL/GenBank/DDBJ databases">
        <title>The Genome Sequence of Sphaeroforma arctica JP610.</title>
        <authorList>
            <consortium name="The Broad Institute Genome Sequencing Platform"/>
            <person name="Russ C."/>
            <person name="Cuomo C."/>
            <person name="Young S.K."/>
            <person name="Zeng Q."/>
            <person name="Gargeya S."/>
            <person name="Alvarado L."/>
            <person name="Berlin A."/>
            <person name="Chapman S.B."/>
            <person name="Chen Z."/>
            <person name="Freedman E."/>
            <person name="Gellesch M."/>
            <person name="Goldberg J."/>
            <person name="Griggs A."/>
            <person name="Gujja S."/>
            <person name="Heilman E."/>
            <person name="Heiman D."/>
            <person name="Howarth C."/>
            <person name="Mehta T."/>
            <person name="Neiman D."/>
            <person name="Pearson M."/>
            <person name="Roberts A."/>
            <person name="Saif S."/>
            <person name="Shea T."/>
            <person name="Shenoy N."/>
            <person name="Sisk P."/>
            <person name="Stolte C."/>
            <person name="Sykes S."/>
            <person name="White J."/>
            <person name="Yandava C."/>
            <person name="Burger G."/>
            <person name="Gray M.W."/>
            <person name="Holland P.W.H."/>
            <person name="King N."/>
            <person name="Lang F.B.F."/>
            <person name="Roger A.J."/>
            <person name="Ruiz-Trillo I."/>
            <person name="Haas B."/>
            <person name="Nusbaum C."/>
            <person name="Birren B."/>
        </authorList>
    </citation>
    <scope>NUCLEOTIDE SEQUENCE [LARGE SCALE GENOMIC DNA]</scope>
    <source>
        <strain evidence="2 3">JP610</strain>
    </source>
</reference>
<feature type="chain" id="PRO_5005538934" evidence="1">
    <location>
        <begin position="18"/>
        <end position="125"/>
    </location>
</feature>
<feature type="signal peptide" evidence="1">
    <location>
        <begin position="1"/>
        <end position="17"/>
    </location>
</feature>
<dbReference type="GeneID" id="25909452"/>
<dbReference type="AlphaFoldDB" id="A0A0L0FRP0"/>
<evidence type="ECO:0000313" key="3">
    <source>
        <dbReference type="Proteomes" id="UP000054560"/>
    </source>
</evidence>
<organism evidence="2 3">
    <name type="scientific">Sphaeroforma arctica JP610</name>
    <dbReference type="NCBI Taxonomy" id="667725"/>
    <lineage>
        <taxon>Eukaryota</taxon>
        <taxon>Ichthyosporea</taxon>
        <taxon>Ichthyophonida</taxon>
        <taxon>Sphaeroforma</taxon>
    </lineage>
</organism>
<accession>A0A0L0FRP0</accession>
<sequence length="125" mass="13834">MMSKSIILISLAVFASAATTNPLMDCQTLTFACDEGFTQNNNLEVCCIWEGACDEGIPICSEEVCCRAEEEVPMESSVYEDMDEYLIEYPEASETYPEIFVEEDTKEDAAADIDIESLIEGEESA</sequence>
<name>A0A0L0FRP0_9EUKA</name>
<dbReference type="EMBL" id="KQ242454">
    <property type="protein sequence ID" value="KNC78628.1"/>
    <property type="molecule type" value="Genomic_DNA"/>
</dbReference>
<proteinExistence type="predicted"/>
<protein>
    <submittedName>
        <fullName evidence="2">Uncharacterized protein</fullName>
    </submittedName>
</protein>